<proteinExistence type="predicted"/>
<evidence type="ECO:0000313" key="2">
    <source>
        <dbReference type="Proteomes" id="UP000257109"/>
    </source>
</evidence>
<dbReference type="EMBL" id="QJKJ01005764">
    <property type="protein sequence ID" value="RDX89122.1"/>
    <property type="molecule type" value="Genomic_DNA"/>
</dbReference>
<protein>
    <submittedName>
        <fullName evidence="1">Uncharacterized protein</fullName>
    </submittedName>
</protein>
<gene>
    <name evidence="1" type="ORF">CR513_29202</name>
</gene>
<feature type="non-terminal residue" evidence="1">
    <location>
        <position position="1"/>
    </location>
</feature>
<dbReference type="Proteomes" id="UP000257109">
    <property type="component" value="Unassembled WGS sequence"/>
</dbReference>
<sequence length="112" mass="12988">MRPNLKTIKVVYIHTYFLDVPFSFIMTTSKAYTKVSSQINNATFMLDDAGKPSRQEEEEETKEETLRELERILEHEGLKLQYGVEELEVINLNEGEGVKEICLRKLIPPDVK</sequence>
<organism evidence="1 2">
    <name type="scientific">Mucuna pruriens</name>
    <name type="common">Velvet bean</name>
    <name type="synonym">Dolichos pruriens</name>
    <dbReference type="NCBI Taxonomy" id="157652"/>
    <lineage>
        <taxon>Eukaryota</taxon>
        <taxon>Viridiplantae</taxon>
        <taxon>Streptophyta</taxon>
        <taxon>Embryophyta</taxon>
        <taxon>Tracheophyta</taxon>
        <taxon>Spermatophyta</taxon>
        <taxon>Magnoliopsida</taxon>
        <taxon>eudicotyledons</taxon>
        <taxon>Gunneridae</taxon>
        <taxon>Pentapetalae</taxon>
        <taxon>rosids</taxon>
        <taxon>fabids</taxon>
        <taxon>Fabales</taxon>
        <taxon>Fabaceae</taxon>
        <taxon>Papilionoideae</taxon>
        <taxon>50 kb inversion clade</taxon>
        <taxon>NPAAA clade</taxon>
        <taxon>indigoferoid/millettioid clade</taxon>
        <taxon>Phaseoleae</taxon>
        <taxon>Mucuna</taxon>
    </lineage>
</organism>
<reference evidence="1" key="1">
    <citation type="submission" date="2018-05" db="EMBL/GenBank/DDBJ databases">
        <title>Draft genome of Mucuna pruriens seed.</title>
        <authorList>
            <person name="Nnadi N.E."/>
            <person name="Vos R."/>
            <person name="Hasami M.H."/>
            <person name="Devisetty U.K."/>
            <person name="Aguiy J.C."/>
        </authorList>
    </citation>
    <scope>NUCLEOTIDE SEQUENCE [LARGE SCALE GENOMIC DNA]</scope>
    <source>
        <strain evidence="1">JCA_2017</strain>
    </source>
</reference>
<comment type="caution">
    <text evidence="1">The sequence shown here is derived from an EMBL/GenBank/DDBJ whole genome shotgun (WGS) entry which is preliminary data.</text>
</comment>
<evidence type="ECO:0000313" key="1">
    <source>
        <dbReference type="EMBL" id="RDX89122.1"/>
    </source>
</evidence>
<keyword evidence="2" id="KW-1185">Reference proteome</keyword>
<dbReference type="AlphaFoldDB" id="A0A371GEW6"/>
<accession>A0A371GEW6</accession>
<name>A0A371GEW6_MUCPR</name>